<feature type="transmembrane region" description="Helical" evidence="6">
    <location>
        <begin position="287"/>
        <end position="306"/>
    </location>
</feature>
<reference evidence="8" key="1">
    <citation type="submission" date="2022-12" db="EMBL/GenBank/DDBJ databases">
        <title>Reference genome sequencing for broad-spectrum identification of bacterial and archaeal isolates by mass spectrometry.</title>
        <authorList>
            <person name="Sekiguchi Y."/>
            <person name="Tourlousse D.M."/>
        </authorList>
    </citation>
    <scope>NUCLEOTIDE SEQUENCE</scope>
    <source>
        <strain evidence="8">10succ1</strain>
    </source>
</reference>
<feature type="transmembrane region" description="Helical" evidence="6">
    <location>
        <begin position="413"/>
        <end position="432"/>
    </location>
</feature>
<dbReference type="PANTHER" id="PTHR30619:SF1">
    <property type="entry name" value="RECOMBINATION PROTEIN 2"/>
    <property type="match status" value="1"/>
</dbReference>
<protein>
    <recommendedName>
        <fullName evidence="7">ComEC/Rec2-related protein domain-containing protein</fullName>
    </recommendedName>
</protein>
<keyword evidence="2" id="KW-1003">Cell membrane</keyword>
<feature type="transmembrane region" description="Helical" evidence="6">
    <location>
        <begin position="318"/>
        <end position="340"/>
    </location>
</feature>
<evidence type="ECO:0000313" key="8">
    <source>
        <dbReference type="EMBL" id="GLI56085.1"/>
    </source>
</evidence>
<evidence type="ECO:0000256" key="4">
    <source>
        <dbReference type="ARBA" id="ARBA00022989"/>
    </source>
</evidence>
<comment type="subcellular location">
    <subcellularLocation>
        <location evidence="1">Cell membrane</location>
        <topology evidence="1">Multi-pass membrane protein</topology>
    </subcellularLocation>
</comment>
<dbReference type="GO" id="GO:0005886">
    <property type="term" value="C:plasma membrane"/>
    <property type="evidence" value="ECO:0007669"/>
    <property type="project" value="UniProtKB-SubCell"/>
</dbReference>
<feature type="transmembrane region" description="Helical" evidence="6">
    <location>
        <begin position="191"/>
        <end position="211"/>
    </location>
</feature>
<dbReference type="RefSeq" id="WP_281834982.1">
    <property type="nucleotide sequence ID" value="NZ_BSDY01000006.1"/>
</dbReference>
<evidence type="ECO:0000256" key="6">
    <source>
        <dbReference type="SAM" id="Phobius"/>
    </source>
</evidence>
<organism evidence="8 9">
    <name type="scientific">Propionigenium maris DSM 9537</name>
    <dbReference type="NCBI Taxonomy" id="1123000"/>
    <lineage>
        <taxon>Bacteria</taxon>
        <taxon>Fusobacteriati</taxon>
        <taxon>Fusobacteriota</taxon>
        <taxon>Fusobacteriia</taxon>
        <taxon>Fusobacteriales</taxon>
        <taxon>Fusobacteriaceae</taxon>
        <taxon>Propionigenium</taxon>
    </lineage>
</organism>
<dbReference type="NCBIfam" id="TIGR00360">
    <property type="entry name" value="ComEC_N-term"/>
    <property type="match status" value="1"/>
</dbReference>
<evidence type="ECO:0000256" key="1">
    <source>
        <dbReference type="ARBA" id="ARBA00004651"/>
    </source>
</evidence>
<evidence type="ECO:0000256" key="3">
    <source>
        <dbReference type="ARBA" id="ARBA00022692"/>
    </source>
</evidence>
<proteinExistence type="predicted"/>
<dbReference type="PANTHER" id="PTHR30619">
    <property type="entry name" value="DNA INTERNALIZATION/COMPETENCE PROTEIN COMEC/REC2"/>
    <property type="match status" value="1"/>
</dbReference>
<name>A0A9W6GLD6_9FUSO</name>
<keyword evidence="3 6" id="KW-0812">Transmembrane</keyword>
<gene>
    <name evidence="8" type="ORF">PM10SUCC1_15990</name>
</gene>
<dbReference type="Pfam" id="PF03772">
    <property type="entry name" value="Competence"/>
    <property type="match status" value="1"/>
</dbReference>
<dbReference type="InterPro" id="IPR004477">
    <property type="entry name" value="ComEC_N"/>
</dbReference>
<keyword evidence="4 6" id="KW-1133">Transmembrane helix</keyword>
<dbReference type="Proteomes" id="UP001144471">
    <property type="component" value="Unassembled WGS sequence"/>
</dbReference>
<dbReference type="InterPro" id="IPR052159">
    <property type="entry name" value="Competence_DNA_uptake"/>
</dbReference>
<evidence type="ECO:0000259" key="7">
    <source>
        <dbReference type="Pfam" id="PF03772"/>
    </source>
</evidence>
<feature type="transmembrane region" description="Helical" evidence="6">
    <location>
        <begin position="379"/>
        <end position="401"/>
    </location>
</feature>
<keyword evidence="9" id="KW-1185">Reference proteome</keyword>
<feature type="domain" description="ComEC/Rec2-related protein" evidence="7">
    <location>
        <begin position="170"/>
        <end position="432"/>
    </location>
</feature>
<keyword evidence="5 6" id="KW-0472">Membrane</keyword>
<accession>A0A9W6GLD6</accession>
<evidence type="ECO:0000313" key="9">
    <source>
        <dbReference type="Proteomes" id="UP001144471"/>
    </source>
</evidence>
<feature type="transmembrane region" description="Helical" evidence="6">
    <location>
        <begin position="45"/>
        <end position="67"/>
    </location>
</feature>
<feature type="transmembrane region" description="Helical" evidence="6">
    <location>
        <begin position="346"/>
        <end position="372"/>
    </location>
</feature>
<comment type="caution">
    <text evidence="8">The sequence shown here is derived from an EMBL/GenBank/DDBJ whole genome shotgun (WGS) entry which is preliminary data.</text>
</comment>
<feature type="transmembrane region" description="Helical" evidence="6">
    <location>
        <begin position="223"/>
        <end position="248"/>
    </location>
</feature>
<dbReference type="AlphaFoldDB" id="A0A9W6GLD6"/>
<feature type="transmembrane region" description="Helical" evidence="6">
    <location>
        <begin position="6"/>
        <end position="33"/>
    </location>
</feature>
<evidence type="ECO:0000256" key="5">
    <source>
        <dbReference type="ARBA" id="ARBA00023136"/>
    </source>
</evidence>
<sequence>MDIYVVGIYFLVMSLLMGQAGPLLFFSVALIILTMIIIWRREKRLLYLVFGAVFLLRALTGVEFHGYRVGERVGMVVESSGRRTQVRTIEGRLPRERIYISGVEVGRGKYRLEAEIMDIEESRGAINYRVEALDRRRIDESIVRGYLERRIDNLLEGYSRDLKDFYRGVIAGDKDGLDRELREKFSYTGTSHLIVISGLHIGVIIALILYLAGKIPIGHDERYIGIIVVLSLYVLAVGPTPSVVRAYIMGVCYLGSGLLYEESDGRKSFFTAMTINLLLDPLGAGRISFQLSYMAVFSILFIYPVAERYLRKIENLPLRWFASMASLSLVIQVALTPIFAMNFRSIPLLSFLVNVVAIPLGTLFVQAAFLALLTSNIGLGFLIMPTVNLIYYILVTFIGLASNLPLLSVEYRGVSSSLCLIFIYLTMILFSFRRTRVWSLLPMVLIVLMNRERGDDYLGRKYAYYSGYPRVVAVEKKLTMGDLEEMWDSRIKGVEVVVAGREQDERVIGRLDPGEILLLERGKSVRVGDRRFENIEGKIVVRRW</sequence>
<evidence type="ECO:0000256" key="2">
    <source>
        <dbReference type="ARBA" id="ARBA00022475"/>
    </source>
</evidence>
<dbReference type="EMBL" id="BSDY01000006">
    <property type="protein sequence ID" value="GLI56085.1"/>
    <property type="molecule type" value="Genomic_DNA"/>
</dbReference>